<evidence type="ECO:0000256" key="1">
    <source>
        <dbReference type="ARBA" id="ARBA00004496"/>
    </source>
</evidence>
<feature type="compositionally biased region" description="Pro residues" evidence="5">
    <location>
        <begin position="142"/>
        <end position="151"/>
    </location>
</feature>
<gene>
    <name evidence="7" type="ORF">OTU49_011813</name>
</gene>
<feature type="compositionally biased region" description="Polar residues" evidence="5">
    <location>
        <begin position="186"/>
        <end position="205"/>
    </location>
</feature>
<dbReference type="PANTHER" id="PTHR47174">
    <property type="entry name" value="BRIDGING INTEGRATOR 3"/>
    <property type="match status" value="1"/>
</dbReference>
<evidence type="ECO:0000259" key="6">
    <source>
        <dbReference type="PROSITE" id="PS50002"/>
    </source>
</evidence>
<dbReference type="InterPro" id="IPR001452">
    <property type="entry name" value="SH3_domain"/>
</dbReference>
<dbReference type="CDD" id="cd00174">
    <property type="entry name" value="SH3"/>
    <property type="match status" value="1"/>
</dbReference>
<feature type="compositionally biased region" description="Basic residues" evidence="5">
    <location>
        <begin position="107"/>
        <end position="118"/>
    </location>
</feature>
<dbReference type="GO" id="GO:0051666">
    <property type="term" value="P:actin cortical patch localization"/>
    <property type="evidence" value="ECO:0007669"/>
    <property type="project" value="InterPro"/>
</dbReference>
<dbReference type="SMART" id="SM00326">
    <property type="entry name" value="SH3"/>
    <property type="match status" value="2"/>
</dbReference>
<feature type="compositionally biased region" description="Pro residues" evidence="5">
    <location>
        <begin position="80"/>
        <end position="90"/>
    </location>
</feature>
<feature type="region of interest" description="Disordered" evidence="5">
    <location>
        <begin position="269"/>
        <end position="328"/>
    </location>
</feature>
<accession>A0AAW0Y5C5</accession>
<dbReference type="InterPro" id="IPR036028">
    <property type="entry name" value="SH3-like_dom_sf"/>
</dbReference>
<feature type="region of interest" description="Disordered" evidence="5">
    <location>
        <begin position="372"/>
        <end position="393"/>
    </location>
</feature>
<dbReference type="GO" id="GO:0005737">
    <property type="term" value="C:cytoplasm"/>
    <property type="evidence" value="ECO:0007669"/>
    <property type="project" value="UniProtKB-SubCell"/>
</dbReference>
<feature type="domain" description="SH3" evidence="6">
    <location>
        <begin position="487"/>
        <end position="546"/>
    </location>
</feature>
<dbReference type="PRINTS" id="PR00499">
    <property type="entry name" value="P67PHOX"/>
</dbReference>
<keyword evidence="3" id="KW-0963">Cytoplasm</keyword>
<evidence type="ECO:0000256" key="3">
    <source>
        <dbReference type="ARBA" id="ARBA00022490"/>
    </source>
</evidence>
<protein>
    <recommendedName>
        <fullName evidence="6">SH3 domain-containing protein</fullName>
    </recommendedName>
</protein>
<proteinExistence type="predicted"/>
<keyword evidence="2 4" id="KW-0728">SH3 domain</keyword>
<name>A0AAW0Y5C5_CHEQU</name>
<evidence type="ECO:0000256" key="2">
    <source>
        <dbReference type="ARBA" id="ARBA00022443"/>
    </source>
</evidence>
<feature type="compositionally biased region" description="Polar residues" evidence="5">
    <location>
        <begin position="269"/>
        <end position="301"/>
    </location>
</feature>
<reference evidence="7 8" key="1">
    <citation type="journal article" date="2024" name="BMC Genomics">
        <title>Genome assembly of redclaw crayfish (Cherax quadricarinatus) provides insights into its immune adaptation and hypoxia tolerance.</title>
        <authorList>
            <person name="Liu Z."/>
            <person name="Zheng J."/>
            <person name="Li H."/>
            <person name="Fang K."/>
            <person name="Wang S."/>
            <person name="He J."/>
            <person name="Zhou D."/>
            <person name="Weng S."/>
            <person name="Chi M."/>
            <person name="Gu Z."/>
            <person name="He J."/>
            <person name="Li F."/>
            <person name="Wang M."/>
        </authorList>
    </citation>
    <scope>NUCLEOTIDE SEQUENCE [LARGE SCALE GENOMIC DNA]</scope>
    <source>
        <strain evidence="7">ZL_2023a</strain>
    </source>
</reference>
<dbReference type="PROSITE" id="PS50002">
    <property type="entry name" value="SH3"/>
    <property type="match status" value="2"/>
</dbReference>
<feature type="compositionally biased region" description="Low complexity" evidence="5">
    <location>
        <begin position="173"/>
        <end position="182"/>
    </location>
</feature>
<sequence>TMDDLLTGDIRPVRRAPPPPKYRPVGPQPRNDALLVIQSEENTGPRPVPRASMKFPSQRTSHNGLPRSASLPLTNGIQKKPPPPRPPPPKFNQSQPTLERPHPIFQRLHKFSVRKKTHHQLEPNNSSKSSNVVGGMFGKLRGPPPSRPRPSPVHNTVSAPSTPVCEASLIDFSSPPGSPTRRSGSDGLSVNSFGSESSTGNQSSGFDDIFDPFGSIQEPNAFIPPVRVGGSSFYSSAPAAHTGTEINENQDPFDMLARRADLNNVQTHKPQVSAMPTQNTSHSSTFISSLRQSATQNNYSKSEQKNFRPTIIRPKAPVSSSQVESAGDSSISMISQYSDLGSIDWSAASKGSSTNVKSSSGWDAGTTSIIAQTIPEEPPPLPPRPEAEDEDEDRPHGIAEFDFVASQSGDLDFKIGDVIQLLYRINEEWLFGRCGLKEGMFPQAFVKIIVPLAGEDPPADSSSQSAPVSVIEAANAPWFGISSANSASSQAVKVLYTFQAEAPEDLTIHEGSVVHVLARLNDQWLYGECNGKCGQFPGNFVDRIPPNLLQM</sequence>
<dbReference type="InterPro" id="IPR046982">
    <property type="entry name" value="BIN3/RVS161-like"/>
</dbReference>
<dbReference type="SUPFAM" id="SSF50044">
    <property type="entry name" value="SH3-domain"/>
    <property type="match status" value="2"/>
</dbReference>
<evidence type="ECO:0000256" key="4">
    <source>
        <dbReference type="PROSITE-ProRule" id="PRU00192"/>
    </source>
</evidence>
<dbReference type="AlphaFoldDB" id="A0AAW0Y5C5"/>
<organism evidence="7 8">
    <name type="scientific">Cherax quadricarinatus</name>
    <name type="common">Australian red claw crayfish</name>
    <dbReference type="NCBI Taxonomy" id="27406"/>
    <lineage>
        <taxon>Eukaryota</taxon>
        <taxon>Metazoa</taxon>
        <taxon>Ecdysozoa</taxon>
        <taxon>Arthropoda</taxon>
        <taxon>Crustacea</taxon>
        <taxon>Multicrustacea</taxon>
        <taxon>Malacostraca</taxon>
        <taxon>Eumalacostraca</taxon>
        <taxon>Eucarida</taxon>
        <taxon>Decapoda</taxon>
        <taxon>Pleocyemata</taxon>
        <taxon>Astacidea</taxon>
        <taxon>Parastacoidea</taxon>
        <taxon>Parastacidae</taxon>
        <taxon>Cherax</taxon>
    </lineage>
</organism>
<dbReference type="PANTHER" id="PTHR47174:SF3">
    <property type="entry name" value="BRIDGING INTEGRATOR 3"/>
    <property type="match status" value="1"/>
</dbReference>
<dbReference type="GO" id="GO:0015629">
    <property type="term" value="C:actin cytoskeleton"/>
    <property type="evidence" value="ECO:0007669"/>
    <property type="project" value="TreeGrafter"/>
</dbReference>
<evidence type="ECO:0000313" key="8">
    <source>
        <dbReference type="Proteomes" id="UP001445076"/>
    </source>
</evidence>
<dbReference type="Proteomes" id="UP001445076">
    <property type="component" value="Unassembled WGS sequence"/>
</dbReference>
<dbReference type="Gene3D" id="2.30.30.40">
    <property type="entry name" value="SH3 Domains"/>
    <property type="match status" value="2"/>
</dbReference>
<keyword evidence="8" id="KW-1185">Reference proteome</keyword>
<evidence type="ECO:0000256" key="5">
    <source>
        <dbReference type="SAM" id="MobiDB-lite"/>
    </source>
</evidence>
<evidence type="ECO:0000313" key="7">
    <source>
        <dbReference type="EMBL" id="KAK8752053.1"/>
    </source>
</evidence>
<dbReference type="Pfam" id="PF00018">
    <property type="entry name" value="SH3_1"/>
    <property type="match status" value="2"/>
</dbReference>
<feature type="compositionally biased region" description="Polar residues" evidence="5">
    <location>
        <begin position="318"/>
        <end position="328"/>
    </location>
</feature>
<dbReference type="EMBL" id="JARKIK010000005">
    <property type="protein sequence ID" value="KAK8752053.1"/>
    <property type="molecule type" value="Genomic_DNA"/>
</dbReference>
<comment type="caution">
    <text evidence="7">The sequence shown here is derived from an EMBL/GenBank/DDBJ whole genome shotgun (WGS) entry which is preliminary data.</text>
</comment>
<feature type="region of interest" description="Disordered" evidence="5">
    <location>
        <begin position="1"/>
        <end position="211"/>
    </location>
</feature>
<comment type="subcellular location">
    <subcellularLocation>
        <location evidence="1">Cytoplasm</location>
    </subcellularLocation>
</comment>
<dbReference type="GO" id="GO:0006897">
    <property type="term" value="P:endocytosis"/>
    <property type="evidence" value="ECO:0007669"/>
    <property type="project" value="InterPro"/>
</dbReference>
<feature type="domain" description="SH3" evidence="6">
    <location>
        <begin position="392"/>
        <end position="451"/>
    </location>
</feature>
<feature type="non-terminal residue" evidence="7">
    <location>
        <position position="1"/>
    </location>
</feature>